<reference evidence="1" key="1">
    <citation type="submission" date="2014-12" db="EMBL/GenBank/DDBJ databases">
        <title>Insight into the proteome of Arion vulgaris.</title>
        <authorList>
            <person name="Aradska J."/>
            <person name="Bulat T."/>
            <person name="Smidak R."/>
            <person name="Sarate P."/>
            <person name="Gangsoo J."/>
            <person name="Sialana F."/>
            <person name="Bilban M."/>
            <person name="Lubec G."/>
        </authorList>
    </citation>
    <scope>NUCLEOTIDE SEQUENCE</scope>
    <source>
        <tissue evidence="1">Skin</tissue>
    </source>
</reference>
<accession>A0A0B7AUU4</accession>
<sequence>MHKLIVSGKTNIRHYTTRYGDRLFTFFFTAHRKEMSIFMYSFLTFRGQQKQLNCNWMYSYSSYHQTGQMTLINQGGQVV</sequence>
<organism evidence="1">
    <name type="scientific">Arion vulgaris</name>
    <dbReference type="NCBI Taxonomy" id="1028688"/>
    <lineage>
        <taxon>Eukaryota</taxon>
        <taxon>Metazoa</taxon>
        <taxon>Spiralia</taxon>
        <taxon>Lophotrochozoa</taxon>
        <taxon>Mollusca</taxon>
        <taxon>Gastropoda</taxon>
        <taxon>Heterobranchia</taxon>
        <taxon>Euthyneura</taxon>
        <taxon>Panpulmonata</taxon>
        <taxon>Eupulmonata</taxon>
        <taxon>Stylommatophora</taxon>
        <taxon>Helicina</taxon>
        <taxon>Arionoidea</taxon>
        <taxon>Arionidae</taxon>
        <taxon>Arion</taxon>
    </lineage>
</organism>
<evidence type="ECO:0000313" key="1">
    <source>
        <dbReference type="EMBL" id="CEK84819.1"/>
    </source>
</evidence>
<dbReference type="AlphaFoldDB" id="A0A0B7AUU4"/>
<dbReference type="EMBL" id="HACG01037954">
    <property type="protein sequence ID" value="CEK84819.1"/>
    <property type="molecule type" value="Transcribed_RNA"/>
</dbReference>
<name>A0A0B7AUU4_9EUPU</name>
<feature type="non-terminal residue" evidence="1">
    <location>
        <position position="79"/>
    </location>
</feature>
<gene>
    <name evidence="1" type="primary">ORF144677</name>
</gene>
<protein>
    <submittedName>
        <fullName evidence="1">Uncharacterized protein</fullName>
    </submittedName>
</protein>
<proteinExistence type="predicted"/>